<comment type="caution">
    <text evidence="2">The sequence shown here is derived from an EMBL/GenBank/DDBJ whole genome shotgun (WGS) entry which is preliminary data.</text>
</comment>
<dbReference type="EMBL" id="JAWPEI010000003">
    <property type="protein sequence ID" value="KAK4732396.1"/>
    <property type="molecule type" value="Genomic_DNA"/>
</dbReference>
<keyword evidence="3" id="KW-1185">Reference proteome</keyword>
<accession>A0AAV9M384</accession>
<sequence length="261" mass="29711">MPHCTMHGHMDDGQEVIVKTWNFKFPTGSRGTCLDYPRNFHDEIVLLERSQQLKSACPFLVNKLIGFCFEKKMALVYDLKFKKTLCGTLGRVTLLLYIQVATDYTMLLKTLTVEKMDLLWSSPDIMIDEVSNASTISFSTMSYKLSVCRNITLNWLTLEWIVGKVMLPLSQIILIGFSIIYVFVLMELIMKNGVDYSHLGSYIREKKKGSIHKTLGVDAEITKLIASCVRMASAERPDIDYVISELKRIVGSQSLMFIINV</sequence>
<reference evidence="2 3" key="1">
    <citation type="submission" date="2023-10" db="EMBL/GenBank/DDBJ databases">
        <title>Genome-Wide Identification Analysis in wild type Solanum Pinnatisectum Reveals Some Genes Defensing Phytophthora Infestans.</title>
        <authorList>
            <person name="Sun C."/>
        </authorList>
    </citation>
    <scope>NUCLEOTIDE SEQUENCE [LARGE SCALE GENOMIC DNA]</scope>
    <source>
        <strain evidence="2">LQN</strain>
        <tissue evidence="2">Leaf</tissue>
    </source>
</reference>
<evidence type="ECO:0000313" key="3">
    <source>
        <dbReference type="Proteomes" id="UP001311915"/>
    </source>
</evidence>
<dbReference type="SUPFAM" id="SSF56112">
    <property type="entry name" value="Protein kinase-like (PK-like)"/>
    <property type="match status" value="1"/>
</dbReference>
<dbReference type="Proteomes" id="UP001311915">
    <property type="component" value="Unassembled WGS sequence"/>
</dbReference>
<keyword evidence="1" id="KW-0812">Transmembrane</keyword>
<keyword evidence="1" id="KW-0472">Membrane</keyword>
<organism evidence="2 3">
    <name type="scientific">Solanum pinnatisectum</name>
    <name type="common">tansyleaf nightshade</name>
    <dbReference type="NCBI Taxonomy" id="50273"/>
    <lineage>
        <taxon>Eukaryota</taxon>
        <taxon>Viridiplantae</taxon>
        <taxon>Streptophyta</taxon>
        <taxon>Embryophyta</taxon>
        <taxon>Tracheophyta</taxon>
        <taxon>Spermatophyta</taxon>
        <taxon>Magnoliopsida</taxon>
        <taxon>eudicotyledons</taxon>
        <taxon>Gunneridae</taxon>
        <taxon>Pentapetalae</taxon>
        <taxon>asterids</taxon>
        <taxon>lamiids</taxon>
        <taxon>Solanales</taxon>
        <taxon>Solanaceae</taxon>
        <taxon>Solanoideae</taxon>
        <taxon>Solaneae</taxon>
        <taxon>Solanum</taxon>
    </lineage>
</organism>
<dbReference type="AlphaFoldDB" id="A0AAV9M384"/>
<protein>
    <submittedName>
        <fullName evidence="2">Uncharacterized protein</fullName>
    </submittedName>
</protein>
<gene>
    <name evidence="2" type="ORF">R3W88_025384</name>
</gene>
<proteinExistence type="predicted"/>
<dbReference type="InterPro" id="IPR011009">
    <property type="entry name" value="Kinase-like_dom_sf"/>
</dbReference>
<feature type="transmembrane region" description="Helical" evidence="1">
    <location>
        <begin position="172"/>
        <end position="190"/>
    </location>
</feature>
<evidence type="ECO:0000313" key="2">
    <source>
        <dbReference type="EMBL" id="KAK4732396.1"/>
    </source>
</evidence>
<evidence type="ECO:0000256" key="1">
    <source>
        <dbReference type="SAM" id="Phobius"/>
    </source>
</evidence>
<keyword evidence="1" id="KW-1133">Transmembrane helix</keyword>
<name>A0AAV9M384_9SOLN</name>